<keyword evidence="2" id="KW-1185">Reference proteome</keyword>
<comment type="caution">
    <text evidence="1">The sequence shown here is derived from an EMBL/GenBank/DDBJ whole genome shotgun (WGS) entry which is preliminary data.</text>
</comment>
<sequence length="43" mass="5039">MYLQATVMFRCPHSGHLWIYWNGMDEPPAMYWPEPYCGASDEG</sequence>
<evidence type="ECO:0000313" key="1">
    <source>
        <dbReference type="EMBL" id="MBE1605610.1"/>
    </source>
</evidence>
<dbReference type="Proteomes" id="UP000638648">
    <property type="component" value="Unassembled WGS sequence"/>
</dbReference>
<reference evidence="1" key="1">
    <citation type="submission" date="2020-10" db="EMBL/GenBank/DDBJ databases">
        <title>Sequencing the genomes of 1000 actinobacteria strains.</title>
        <authorList>
            <person name="Klenk H.-P."/>
        </authorList>
    </citation>
    <scope>NUCLEOTIDE SEQUENCE</scope>
    <source>
        <strain evidence="1">DSM 45354</strain>
    </source>
</reference>
<dbReference type="RefSeq" id="WP_273375386.1">
    <property type="nucleotide sequence ID" value="NZ_BAABJL010000078.1"/>
</dbReference>
<dbReference type="AlphaFoldDB" id="A0A927RB09"/>
<dbReference type="EMBL" id="JADBEM010000001">
    <property type="protein sequence ID" value="MBE1605610.1"/>
    <property type="molecule type" value="Genomic_DNA"/>
</dbReference>
<gene>
    <name evidence="1" type="ORF">HEB94_002458</name>
</gene>
<evidence type="ECO:0000313" key="2">
    <source>
        <dbReference type="Proteomes" id="UP000638648"/>
    </source>
</evidence>
<protein>
    <submittedName>
        <fullName evidence="1">Uncharacterized protein</fullName>
    </submittedName>
</protein>
<organism evidence="1 2">
    <name type="scientific">Actinopolymorpha pittospori</name>
    <dbReference type="NCBI Taxonomy" id="648752"/>
    <lineage>
        <taxon>Bacteria</taxon>
        <taxon>Bacillati</taxon>
        <taxon>Actinomycetota</taxon>
        <taxon>Actinomycetes</taxon>
        <taxon>Propionibacteriales</taxon>
        <taxon>Actinopolymorphaceae</taxon>
        <taxon>Actinopolymorpha</taxon>
    </lineage>
</organism>
<proteinExistence type="predicted"/>
<name>A0A927RB09_9ACTN</name>
<accession>A0A927RB09</accession>